<dbReference type="SMART" id="SM00953">
    <property type="entry name" value="RES"/>
    <property type="match status" value="1"/>
</dbReference>
<proteinExistence type="predicted"/>
<evidence type="ECO:0000313" key="2">
    <source>
        <dbReference type="EMBL" id="OOK65338.1"/>
    </source>
</evidence>
<dbReference type="AlphaFoldDB" id="A0A1V3WEY8"/>
<organism evidence="2 3">
    <name type="scientific">Mycobacterium kansasii</name>
    <dbReference type="NCBI Taxonomy" id="1768"/>
    <lineage>
        <taxon>Bacteria</taxon>
        <taxon>Bacillati</taxon>
        <taxon>Actinomycetota</taxon>
        <taxon>Actinomycetes</taxon>
        <taxon>Mycobacteriales</taxon>
        <taxon>Mycobacteriaceae</taxon>
        <taxon>Mycobacterium</taxon>
    </lineage>
</organism>
<protein>
    <submittedName>
        <fullName evidence="2">RES domain protein</fullName>
    </submittedName>
</protein>
<evidence type="ECO:0000259" key="1">
    <source>
        <dbReference type="SMART" id="SM00953"/>
    </source>
</evidence>
<dbReference type="EMBL" id="MVBN01000011">
    <property type="protein sequence ID" value="OOK65338.1"/>
    <property type="molecule type" value="Genomic_DNA"/>
</dbReference>
<reference evidence="2 3" key="1">
    <citation type="submission" date="2017-02" db="EMBL/GenBank/DDBJ databases">
        <title>Complete genome sequences of Mycobacterium kansasii strains isolated from rhesus macaques.</title>
        <authorList>
            <person name="Panda A."/>
            <person name="Nagaraj S."/>
            <person name="Zhao X."/>
            <person name="Tettelin H."/>
            <person name="Detolla L.J."/>
        </authorList>
    </citation>
    <scope>NUCLEOTIDE SEQUENCE [LARGE SCALE GENOMIC DNA]</scope>
    <source>
        <strain evidence="2 3">11-3469</strain>
    </source>
</reference>
<name>A0A1V3WEY8_MYCKA</name>
<dbReference type="Proteomes" id="UP000188532">
    <property type="component" value="Unassembled WGS sequence"/>
</dbReference>
<feature type="domain" description="RES" evidence="1">
    <location>
        <begin position="2"/>
        <end position="140"/>
    </location>
</feature>
<sequence length="170" mass="18455">MSPAGISMFYGATDIDTAVAEIGAHSSHSWAVVGEFKATRPLRVIDLSHLPALPSIFDFNETTRANYDGIAFLHRFVKDLTLPITLDGREHIDYVPTQVVTEYLRYSFPAPLDGLLFPSVQGPGRNVVLFCGPGTCCEPDAVGTDSWLVLSAGSVQKHRVATVIKPVDLI</sequence>
<dbReference type="InterPro" id="IPR014914">
    <property type="entry name" value="RES_dom"/>
</dbReference>
<accession>A0A1V3WEY8</accession>
<gene>
    <name evidence="2" type="ORF">BZL29_7890</name>
</gene>
<dbReference type="Pfam" id="PF08808">
    <property type="entry name" value="RES"/>
    <property type="match status" value="1"/>
</dbReference>
<comment type="caution">
    <text evidence="2">The sequence shown here is derived from an EMBL/GenBank/DDBJ whole genome shotgun (WGS) entry which is preliminary data.</text>
</comment>
<evidence type="ECO:0000313" key="3">
    <source>
        <dbReference type="Proteomes" id="UP000188532"/>
    </source>
</evidence>